<dbReference type="FunFam" id="3.40.1180.10:FF:000001">
    <property type="entry name" value="(2E,6E)-farnesyl-diphosphate-specific ditrans,polycis-undecaprenyl-diphosphate synthase"/>
    <property type="match status" value="1"/>
</dbReference>
<dbReference type="RefSeq" id="WP_187303848.1">
    <property type="nucleotide sequence ID" value="NZ_JACRYT010000018.1"/>
</dbReference>
<dbReference type="Gene3D" id="3.40.1180.10">
    <property type="entry name" value="Decaprenyl diphosphate synthase-like"/>
    <property type="match status" value="1"/>
</dbReference>
<feature type="binding site" evidence="2">
    <location>
        <position position="33"/>
    </location>
    <ligand>
        <name>substrate</name>
    </ligand>
</feature>
<accession>A0A923NQC5</accession>
<protein>
    <recommendedName>
        <fullName evidence="2">Isoprenyl transferase</fullName>
        <ecNumber evidence="2">2.5.1.-</ecNumber>
    </recommendedName>
</protein>
<keyword evidence="2" id="KW-0460">Magnesium</keyword>
<dbReference type="Pfam" id="PF01255">
    <property type="entry name" value="Prenyltransf"/>
    <property type="match status" value="1"/>
</dbReference>
<sequence>MLDKERMPRHVAIIMDGNGRWAKKRGLPRVAGHNAGMKTMKKIVDHSDKLGIEYLTVYAFSTENWKRSIAEVSGIFKLLVTYVNSELKELVENNVKVTVLGDYRQIPSDAEKSLEKTLEATKNNTGLRFNIALNYGSRDEIRRAVEEIARGVQAGNLNPEDITEDTISAHLFTGKLHLDIPDPELVIRTSGELRLSNYLLWQTAYSELVFSDVLWPDFSPEEYEKAIEEYQSRDRRFGGR</sequence>
<feature type="active site" evidence="2">
    <location>
        <position position="16"/>
    </location>
</feature>
<comment type="similarity">
    <text evidence="2">Belongs to the UPP synthase family.</text>
</comment>
<evidence type="ECO:0000256" key="1">
    <source>
        <dbReference type="ARBA" id="ARBA00022679"/>
    </source>
</evidence>
<feature type="binding site" evidence="2">
    <location>
        <position position="16"/>
    </location>
    <ligand>
        <name>Mg(2+)</name>
        <dbReference type="ChEBI" id="CHEBI:18420"/>
    </ligand>
</feature>
<feature type="binding site" evidence="2">
    <location>
        <position position="29"/>
    </location>
    <ligand>
        <name>substrate</name>
    </ligand>
</feature>
<reference evidence="3" key="1">
    <citation type="submission" date="2020-08" db="EMBL/GenBank/DDBJ databases">
        <title>Genome public.</title>
        <authorList>
            <person name="Liu C."/>
            <person name="Sun Q."/>
        </authorList>
    </citation>
    <scope>NUCLEOTIDE SEQUENCE</scope>
    <source>
        <strain evidence="3">BX12</strain>
    </source>
</reference>
<comment type="function">
    <text evidence="2">Catalyzes the condensation of isopentenyl diphosphate (IPP) with allylic pyrophosphates generating different type of terpenoids.</text>
</comment>
<feature type="binding site" evidence="2">
    <location>
        <position position="207"/>
    </location>
    <ligand>
        <name>Mg(2+)</name>
        <dbReference type="ChEBI" id="CHEBI:18420"/>
    </ligand>
</feature>
<comment type="subunit">
    <text evidence="2">Homodimer.</text>
</comment>
<dbReference type="PANTHER" id="PTHR10291">
    <property type="entry name" value="DEHYDRODOLICHYL DIPHOSPHATE SYNTHASE FAMILY MEMBER"/>
    <property type="match status" value="1"/>
</dbReference>
<dbReference type="Proteomes" id="UP000602647">
    <property type="component" value="Unassembled WGS sequence"/>
</dbReference>
<comment type="caution">
    <text evidence="3">The sequence shown here is derived from an EMBL/GenBank/DDBJ whole genome shotgun (WGS) entry which is preliminary data.</text>
</comment>
<dbReference type="AlphaFoldDB" id="A0A923NQC5"/>
<evidence type="ECO:0000313" key="3">
    <source>
        <dbReference type="EMBL" id="MBC6680750.1"/>
    </source>
</evidence>
<feature type="binding site" evidence="2">
    <location>
        <begin position="61"/>
        <end position="63"/>
    </location>
    <ligand>
        <name>substrate</name>
    </ligand>
</feature>
<dbReference type="InterPro" id="IPR036424">
    <property type="entry name" value="UPP_synth-like_sf"/>
</dbReference>
<dbReference type="CDD" id="cd00475">
    <property type="entry name" value="Cis_IPPS"/>
    <property type="match status" value="1"/>
</dbReference>
<evidence type="ECO:0000256" key="2">
    <source>
        <dbReference type="HAMAP-Rule" id="MF_01139"/>
    </source>
</evidence>
<dbReference type="EMBL" id="JACRYT010000018">
    <property type="protein sequence ID" value="MBC6680750.1"/>
    <property type="molecule type" value="Genomic_DNA"/>
</dbReference>
<dbReference type="GO" id="GO:0016094">
    <property type="term" value="P:polyprenol biosynthetic process"/>
    <property type="evidence" value="ECO:0007669"/>
    <property type="project" value="TreeGrafter"/>
</dbReference>
<dbReference type="GO" id="GO:0045547">
    <property type="term" value="F:ditrans,polycis-polyprenyl diphosphate synthase [(2E,6E)-farnesyl diphosphate specific] activity"/>
    <property type="evidence" value="ECO:0007669"/>
    <property type="project" value="TreeGrafter"/>
</dbReference>
<gene>
    <name evidence="3" type="ORF">H9L42_13050</name>
</gene>
<name>A0A923NQC5_9FIRM</name>
<dbReference type="GO" id="GO:0000287">
    <property type="term" value="F:magnesium ion binding"/>
    <property type="evidence" value="ECO:0007669"/>
    <property type="project" value="UniProtKB-UniRule"/>
</dbReference>
<dbReference type="InterPro" id="IPR018520">
    <property type="entry name" value="UPP_synth-like_CS"/>
</dbReference>
<organism evidence="3 4">
    <name type="scientific">Zhenpiania hominis</name>
    <dbReference type="NCBI Taxonomy" id="2763644"/>
    <lineage>
        <taxon>Bacteria</taxon>
        <taxon>Bacillati</taxon>
        <taxon>Bacillota</taxon>
        <taxon>Clostridia</taxon>
        <taxon>Peptostreptococcales</taxon>
        <taxon>Anaerovoracaceae</taxon>
        <taxon>Zhenpiania</taxon>
    </lineage>
</organism>
<proteinExistence type="inferred from homology"/>
<keyword evidence="4" id="KW-1185">Reference proteome</keyword>
<feature type="binding site" evidence="2">
    <location>
        <begin position="194"/>
        <end position="196"/>
    </location>
    <ligand>
        <name>substrate</name>
    </ligand>
</feature>
<dbReference type="EC" id="2.5.1.-" evidence="2"/>
<dbReference type="NCBIfam" id="NF011405">
    <property type="entry name" value="PRK14830.1"/>
    <property type="match status" value="1"/>
</dbReference>
<dbReference type="InterPro" id="IPR001441">
    <property type="entry name" value="UPP_synth-like"/>
</dbReference>
<dbReference type="SUPFAM" id="SSF64005">
    <property type="entry name" value="Undecaprenyl diphosphate synthase"/>
    <property type="match status" value="1"/>
</dbReference>
<keyword evidence="2" id="KW-0479">Metal-binding</keyword>
<dbReference type="NCBIfam" id="TIGR00055">
    <property type="entry name" value="uppS"/>
    <property type="match status" value="1"/>
</dbReference>
<dbReference type="HAMAP" id="MF_01139">
    <property type="entry name" value="ISPT"/>
    <property type="match status" value="1"/>
</dbReference>
<feature type="binding site" evidence="2">
    <location>
        <position position="67"/>
    </location>
    <ligand>
        <name>substrate</name>
    </ligand>
</feature>
<dbReference type="PROSITE" id="PS01066">
    <property type="entry name" value="UPP_SYNTHASE"/>
    <property type="match status" value="1"/>
</dbReference>
<feature type="binding site" evidence="2">
    <location>
        <position position="65"/>
    </location>
    <ligand>
        <name>substrate</name>
    </ligand>
</feature>
<keyword evidence="1 2" id="KW-0808">Transferase</keyword>
<feature type="binding site" evidence="2">
    <location>
        <begin position="17"/>
        <end position="20"/>
    </location>
    <ligand>
        <name>substrate</name>
    </ligand>
</feature>
<feature type="binding site" evidence="2">
    <location>
        <position position="21"/>
    </location>
    <ligand>
        <name>substrate</name>
    </ligand>
</feature>
<dbReference type="PANTHER" id="PTHR10291:SF0">
    <property type="entry name" value="DEHYDRODOLICHYL DIPHOSPHATE SYNTHASE 2"/>
    <property type="match status" value="1"/>
</dbReference>
<evidence type="ECO:0000313" key="4">
    <source>
        <dbReference type="Proteomes" id="UP000602647"/>
    </source>
</evidence>
<feature type="binding site" evidence="2">
    <location>
        <position position="188"/>
    </location>
    <ligand>
        <name>substrate</name>
    </ligand>
</feature>
<feature type="active site" description="Proton acceptor" evidence="2">
    <location>
        <position position="64"/>
    </location>
</feature>
<comment type="cofactor">
    <cofactor evidence="2">
        <name>Mg(2+)</name>
        <dbReference type="ChEBI" id="CHEBI:18420"/>
    </cofactor>
    <text evidence="2">Binds 2 magnesium ions per subunit.</text>
</comment>